<accession>A0A933SC31</accession>
<reference evidence="3" key="1">
    <citation type="submission" date="2020-07" db="EMBL/GenBank/DDBJ databases">
        <title>Huge and variable diversity of episymbiotic CPR bacteria and DPANN archaea in groundwater ecosystems.</title>
        <authorList>
            <person name="He C.Y."/>
            <person name="Keren R."/>
            <person name="Whittaker M."/>
            <person name="Farag I.F."/>
            <person name="Doudna J."/>
            <person name="Cate J.H.D."/>
            <person name="Banfield J.F."/>
        </authorList>
    </citation>
    <scope>NUCLEOTIDE SEQUENCE</scope>
    <source>
        <strain evidence="3">NC_groundwater_1813_Pr3_B-0.1um_71_17</strain>
    </source>
</reference>
<sequence>MKIAPVRTAKPVSSPEPEPRAGLRARLWLGCIAGGAAAGLGSLWVMGTRITPGAVDTAQLLAWLSGVAFVAVLAGLALAAWLDHHIVGQLRILLRALRTGRVSELRGLPSGGGWGELGDLAEEVQSTLTRLRTVGHAAEEIEQLRGQLAAMQLAADRWLATETWEAPAIPTGALAELNDTLARGFARRAVVDEQNRDAAQQVAGELGAALADAQESATQAERGFVEATAMLTTVRELQRLSGELQTALDQLGATAAPSSDGQAARAAIEELVDASQESVDAIGRAMLRVHDVSAQVQSLSNRATLIAIQAVSAPARESAGADENAGELKQLAQDVRAITDRTATFADDIDLAVSDAMQTMAAARTRALQKLESAGVTAPPAGRERTYDDAQRLLERVREMVQDAARKGERLSAAGERTSRAAERLSRRVEAEAGEAAAMRVRLTPTGEAAPVASAAGLRLLPVENTAEPPAQDAPARSTREEEGRP</sequence>
<keyword evidence="2" id="KW-0812">Transmembrane</keyword>
<proteinExistence type="predicted"/>
<dbReference type="AlphaFoldDB" id="A0A933SC31"/>
<feature type="transmembrane region" description="Helical" evidence="2">
    <location>
        <begin position="27"/>
        <end position="48"/>
    </location>
</feature>
<feature type="region of interest" description="Disordered" evidence="1">
    <location>
        <begin position="405"/>
        <end position="435"/>
    </location>
</feature>
<feature type="region of interest" description="Disordered" evidence="1">
    <location>
        <begin position="461"/>
        <end position="486"/>
    </location>
</feature>
<keyword evidence="2" id="KW-0472">Membrane</keyword>
<comment type="caution">
    <text evidence="3">The sequence shown here is derived from an EMBL/GenBank/DDBJ whole genome shotgun (WGS) entry which is preliminary data.</text>
</comment>
<dbReference type="Proteomes" id="UP000696931">
    <property type="component" value="Unassembled WGS sequence"/>
</dbReference>
<organism evidence="3 4">
    <name type="scientific">Eiseniibacteriota bacterium</name>
    <dbReference type="NCBI Taxonomy" id="2212470"/>
    <lineage>
        <taxon>Bacteria</taxon>
        <taxon>Candidatus Eiseniibacteriota</taxon>
    </lineage>
</organism>
<feature type="compositionally biased region" description="Basic and acidic residues" evidence="1">
    <location>
        <begin position="417"/>
        <end position="431"/>
    </location>
</feature>
<evidence type="ECO:0000313" key="4">
    <source>
        <dbReference type="Proteomes" id="UP000696931"/>
    </source>
</evidence>
<gene>
    <name evidence="3" type="ORF">HZA61_07715</name>
</gene>
<evidence type="ECO:0000313" key="3">
    <source>
        <dbReference type="EMBL" id="MBI5169357.1"/>
    </source>
</evidence>
<keyword evidence="2" id="KW-1133">Transmembrane helix</keyword>
<feature type="transmembrane region" description="Helical" evidence="2">
    <location>
        <begin position="60"/>
        <end position="82"/>
    </location>
</feature>
<evidence type="ECO:0000256" key="2">
    <source>
        <dbReference type="SAM" id="Phobius"/>
    </source>
</evidence>
<name>A0A933SC31_UNCEI</name>
<dbReference type="EMBL" id="JACRIW010000049">
    <property type="protein sequence ID" value="MBI5169357.1"/>
    <property type="molecule type" value="Genomic_DNA"/>
</dbReference>
<evidence type="ECO:0000256" key="1">
    <source>
        <dbReference type="SAM" id="MobiDB-lite"/>
    </source>
</evidence>
<protein>
    <submittedName>
        <fullName evidence="3">Methyl-accepting chemotaxis protein</fullName>
    </submittedName>
</protein>